<keyword evidence="1" id="KW-0175">Coiled coil</keyword>
<evidence type="ECO:0000313" key="3">
    <source>
        <dbReference type="Proteomes" id="UP000520592"/>
    </source>
</evidence>
<evidence type="ECO:0000256" key="1">
    <source>
        <dbReference type="SAM" id="Coils"/>
    </source>
</evidence>
<accession>A0A7Y7Y8C1</accession>
<organism evidence="2 3">
    <name type="scientific">Pseudomonas gingeri</name>
    <dbReference type="NCBI Taxonomy" id="117681"/>
    <lineage>
        <taxon>Bacteria</taxon>
        <taxon>Pseudomonadati</taxon>
        <taxon>Pseudomonadota</taxon>
        <taxon>Gammaproteobacteria</taxon>
        <taxon>Pseudomonadales</taxon>
        <taxon>Pseudomonadaceae</taxon>
        <taxon>Pseudomonas</taxon>
    </lineage>
</organism>
<dbReference type="Proteomes" id="UP000520592">
    <property type="component" value="Unassembled WGS sequence"/>
</dbReference>
<protein>
    <submittedName>
        <fullName evidence="2">Uncharacterized protein</fullName>
    </submittedName>
</protein>
<gene>
    <name evidence="2" type="ORF">HX876_04895</name>
</gene>
<reference evidence="2 3" key="1">
    <citation type="submission" date="2020-04" db="EMBL/GenBank/DDBJ databases">
        <title>Molecular characterization of pseudomonads from Agaricus bisporus reveal novel blotch 2 pathogens in Western Europe.</title>
        <authorList>
            <person name="Taparia T."/>
            <person name="Krijger M."/>
            <person name="Haynes E."/>
            <person name="Elpinstone J.G."/>
            <person name="Noble R."/>
            <person name="Van Der Wolf J."/>
        </authorList>
    </citation>
    <scope>NUCLEOTIDE SEQUENCE [LARGE SCALE GENOMIC DNA]</scope>
    <source>
        <strain evidence="2 3">IPO3737</strain>
    </source>
</reference>
<feature type="coiled-coil region" evidence="1">
    <location>
        <begin position="130"/>
        <end position="168"/>
    </location>
</feature>
<proteinExistence type="predicted"/>
<dbReference type="AlphaFoldDB" id="A0A7Y7Y8C1"/>
<dbReference type="EMBL" id="JACAQD010000006">
    <property type="protein sequence ID" value="NWC31712.1"/>
    <property type="molecule type" value="Genomic_DNA"/>
</dbReference>
<dbReference type="RefSeq" id="WP_177057458.1">
    <property type="nucleotide sequence ID" value="NZ_JACAPS010000013.1"/>
</dbReference>
<name>A0A7Y7Y8C1_9PSED</name>
<comment type="caution">
    <text evidence="2">The sequence shown here is derived from an EMBL/GenBank/DDBJ whole genome shotgun (WGS) entry which is preliminary data.</text>
</comment>
<evidence type="ECO:0000313" key="2">
    <source>
        <dbReference type="EMBL" id="NWC31712.1"/>
    </source>
</evidence>
<sequence length="181" mass="20166">MTLFKTVDTTELQARKAAAEEQFRGRKSGINHFAGNDPVTGRPVGGYVEGGIEAVLVKYAEDLIPTYIEYTAKGYTLTSIGVVSINASTWEIYMNRPEDQIKPLLDVILQKVEDDYLAEVQTYNDAIVDKAVAEQLAMDERREAKELAEAAKARRERVEAEVRAALTAPVKEAKSTTRERK</sequence>